<comment type="catalytic activity">
    <reaction evidence="1">
        <text>5-oxo-L-proline + ATP + 2 H2O = L-glutamate + ADP + phosphate + H(+)</text>
        <dbReference type="Rhea" id="RHEA:10348"/>
        <dbReference type="ChEBI" id="CHEBI:15377"/>
        <dbReference type="ChEBI" id="CHEBI:15378"/>
        <dbReference type="ChEBI" id="CHEBI:29985"/>
        <dbReference type="ChEBI" id="CHEBI:30616"/>
        <dbReference type="ChEBI" id="CHEBI:43474"/>
        <dbReference type="ChEBI" id="CHEBI:58402"/>
        <dbReference type="ChEBI" id="CHEBI:456216"/>
        <dbReference type="EC" id="3.5.2.9"/>
    </reaction>
</comment>
<protein>
    <recommendedName>
        <fullName evidence="1">5-oxoprolinase subunit A</fullName>
        <shortName evidence="1">5-OPase subunit A</shortName>
        <ecNumber evidence="1">3.5.2.9</ecNumber>
    </recommendedName>
    <alternativeName>
        <fullName evidence="1">5-oxoprolinase (ATP-hydrolyzing) subunit A</fullName>
    </alternativeName>
</protein>
<keyword evidence="1" id="KW-0378">Hydrolase</keyword>
<organism evidence="2 3">
    <name type="scientific">Leucobacter alluvii</name>
    <dbReference type="NCBI Taxonomy" id="340321"/>
    <lineage>
        <taxon>Bacteria</taxon>
        <taxon>Bacillati</taxon>
        <taxon>Actinomycetota</taxon>
        <taxon>Actinomycetes</taxon>
        <taxon>Micrococcales</taxon>
        <taxon>Microbacteriaceae</taxon>
        <taxon>Leucobacter</taxon>
    </lineage>
</organism>
<proteinExistence type="inferred from homology"/>
<sequence length="251" mass="25894">MPRIDLNSDLGESFGSFAFGDDTAVLSSVSSANVACGFHGGDPRGIRATCAAAHAAGVAIGAHPGYRDLAGFGRRFIEYEPGELTDEIIYQLGAVQALARSVGSAVRYVKPHGALYNAIAHHEGQARAVVRALRESGTGLPLLVPPDSVIERVAEESGVRTFSEAFADRAYAPDGSLVPRAVSGAVLTGEAATAQAMRIATTGRVLAVDGTEIAVRADSICLHGDHPAAVRLAGDIRTALEGCGVEIGSFV</sequence>
<dbReference type="Proteomes" id="UP001501084">
    <property type="component" value="Unassembled WGS sequence"/>
</dbReference>
<dbReference type="Gene3D" id="3.20.20.370">
    <property type="entry name" value="Glycoside hydrolase/deacetylase"/>
    <property type="match status" value="1"/>
</dbReference>
<reference evidence="2 3" key="1">
    <citation type="journal article" date="2019" name="Int. J. Syst. Evol. Microbiol.">
        <title>The Global Catalogue of Microorganisms (GCM) 10K type strain sequencing project: providing services to taxonomists for standard genome sequencing and annotation.</title>
        <authorList>
            <consortium name="The Broad Institute Genomics Platform"/>
            <consortium name="The Broad Institute Genome Sequencing Center for Infectious Disease"/>
            <person name="Wu L."/>
            <person name="Ma J."/>
        </authorList>
    </citation>
    <scope>NUCLEOTIDE SEQUENCE [LARGE SCALE GENOMIC DNA]</scope>
    <source>
        <strain evidence="2 3">JCM 14919</strain>
    </source>
</reference>
<dbReference type="NCBIfam" id="NF003814">
    <property type="entry name" value="PRK05406.1-3"/>
    <property type="match status" value="1"/>
</dbReference>
<comment type="caution">
    <text evidence="2">The sequence shown here is derived from an EMBL/GenBank/DDBJ whole genome shotgun (WGS) entry which is preliminary data.</text>
</comment>
<comment type="similarity">
    <text evidence="1">Belongs to the LamB/PxpA family.</text>
</comment>
<dbReference type="PANTHER" id="PTHR30292">
    <property type="entry name" value="UNCHARACTERIZED PROTEIN YBGL-RELATED"/>
    <property type="match status" value="1"/>
</dbReference>
<dbReference type="EC" id="3.5.2.9" evidence="1"/>
<evidence type="ECO:0000313" key="2">
    <source>
        <dbReference type="EMBL" id="GAA2187058.1"/>
    </source>
</evidence>
<keyword evidence="3" id="KW-1185">Reference proteome</keyword>
<name>A0ABN3B4W9_9MICO</name>
<evidence type="ECO:0000256" key="1">
    <source>
        <dbReference type="HAMAP-Rule" id="MF_00691"/>
    </source>
</evidence>
<dbReference type="EMBL" id="BAAAOP010000005">
    <property type="protein sequence ID" value="GAA2187058.1"/>
    <property type="molecule type" value="Genomic_DNA"/>
</dbReference>
<comment type="subunit">
    <text evidence="1">Forms a complex composed of PxpA, PxpB and PxpC.</text>
</comment>
<dbReference type="SUPFAM" id="SSF88713">
    <property type="entry name" value="Glycoside hydrolase/deacetylase"/>
    <property type="match status" value="1"/>
</dbReference>
<dbReference type="Pfam" id="PF03746">
    <property type="entry name" value="LamB_YcsF"/>
    <property type="match status" value="1"/>
</dbReference>
<comment type="function">
    <text evidence="1">Catalyzes the cleavage of 5-oxoproline to form L-glutamate coupled to the hydrolysis of ATP to ADP and inorganic phosphate.</text>
</comment>
<evidence type="ECO:0000313" key="3">
    <source>
        <dbReference type="Proteomes" id="UP001501084"/>
    </source>
</evidence>
<gene>
    <name evidence="1" type="primary">pxpA</name>
    <name evidence="2" type="ORF">GCM10009786_10320</name>
</gene>
<accession>A0ABN3B4W9</accession>
<keyword evidence="1" id="KW-0547">Nucleotide-binding</keyword>
<dbReference type="RefSeq" id="WP_211647985.1">
    <property type="nucleotide sequence ID" value="NZ_BAAAOP010000005.1"/>
</dbReference>
<keyword evidence="1" id="KW-0067">ATP-binding</keyword>
<dbReference type="HAMAP" id="MF_00691">
    <property type="entry name" value="PxpA"/>
    <property type="match status" value="1"/>
</dbReference>
<dbReference type="PANTHER" id="PTHR30292:SF0">
    <property type="entry name" value="5-OXOPROLINASE SUBUNIT A"/>
    <property type="match status" value="1"/>
</dbReference>
<dbReference type="InterPro" id="IPR005501">
    <property type="entry name" value="LamB/YcsF/PxpA-like"/>
</dbReference>
<dbReference type="CDD" id="cd10787">
    <property type="entry name" value="LamB_YcsF_like"/>
    <property type="match status" value="1"/>
</dbReference>
<dbReference type="InterPro" id="IPR011330">
    <property type="entry name" value="Glyco_hydro/deAcase_b/a-brl"/>
</dbReference>
<dbReference type="NCBIfam" id="NF003816">
    <property type="entry name" value="PRK05406.1-5"/>
    <property type="match status" value="1"/>
</dbReference>